<name>A0A161QF44_BDEBC</name>
<evidence type="ECO:0000313" key="1">
    <source>
        <dbReference type="EMBL" id="KYG62957.1"/>
    </source>
</evidence>
<reference evidence="1 2" key="1">
    <citation type="submission" date="2016-03" db="EMBL/GenBank/DDBJ databases">
        <authorList>
            <person name="Ploux O."/>
        </authorList>
    </citation>
    <scope>NUCLEOTIDE SEQUENCE [LARGE SCALE GENOMIC DNA]</scope>
    <source>
        <strain evidence="1 2">EC13</strain>
    </source>
</reference>
<evidence type="ECO:0000313" key="2">
    <source>
        <dbReference type="Proteomes" id="UP000075799"/>
    </source>
</evidence>
<proteinExistence type="predicted"/>
<sequence>MIRISLFQKLLLTTMFVIPGFAQGSSKIEHIRGLEKIVVSNAANARSLFRSVRLNKAIAHCVCGKKNCAPNVIKPFSLYDERDVLISGKRVYDTTGRYCKKNCEYEAVTSFSCIGSACGNSAVNPETSLRIYYSLRPKSVLNSTSAGEPVLEGVVDIPLSSVRKVAFREDFCVP</sequence>
<dbReference type="EMBL" id="LUKD01000008">
    <property type="protein sequence ID" value="KYG62957.1"/>
    <property type="molecule type" value="Genomic_DNA"/>
</dbReference>
<comment type="caution">
    <text evidence="1">The sequence shown here is derived from an EMBL/GenBank/DDBJ whole genome shotgun (WGS) entry which is preliminary data.</text>
</comment>
<gene>
    <name evidence="1" type="ORF">AZI87_16995</name>
</gene>
<organism evidence="1 2">
    <name type="scientific">Bdellovibrio bacteriovorus</name>
    <dbReference type="NCBI Taxonomy" id="959"/>
    <lineage>
        <taxon>Bacteria</taxon>
        <taxon>Pseudomonadati</taxon>
        <taxon>Bdellovibrionota</taxon>
        <taxon>Bdellovibrionia</taxon>
        <taxon>Bdellovibrionales</taxon>
        <taxon>Pseudobdellovibrionaceae</taxon>
        <taxon>Bdellovibrio</taxon>
    </lineage>
</organism>
<accession>A0A161QF44</accession>
<dbReference type="AlphaFoldDB" id="A0A161QF44"/>
<protein>
    <submittedName>
        <fullName evidence="1">Uncharacterized protein</fullName>
    </submittedName>
</protein>
<dbReference type="Proteomes" id="UP000075799">
    <property type="component" value="Unassembled WGS sequence"/>
</dbReference>
<dbReference type="RefSeq" id="WP_063209469.1">
    <property type="nucleotide sequence ID" value="NZ_LUKD01000008.1"/>
</dbReference>